<feature type="chain" id="PRO_5020278002" evidence="2">
    <location>
        <begin position="22"/>
        <end position="191"/>
    </location>
</feature>
<feature type="coiled-coil region" evidence="1">
    <location>
        <begin position="43"/>
        <end position="70"/>
    </location>
</feature>
<gene>
    <name evidence="3" type="ORF">D6D10_08929</name>
</gene>
<proteinExistence type="predicted"/>
<organism evidence="3 4">
    <name type="scientific">Aureobasidium pullulans</name>
    <name type="common">Black yeast</name>
    <name type="synonym">Pullularia pullulans</name>
    <dbReference type="NCBI Taxonomy" id="5580"/>
    <lineage>
        <taxon>Eukaryota</taxon>
        <taxon>Fungi</taxon>
        <taxon>Dikarya</taxon>
        <taxon>Ascomycota</taxon>
        <taxon>Pezizomycotina</taxon>
        <taxon>Dothideomycetes</taxon>
        <taxon>Dothideomycetidae</taxon>
        <taxon>Dothideales</taxon>
        <taxon>Saccotheciaceae</taxon>
        <taxon>Aureobasidium</taxon>
    </lineage>
</organism>
<keyword evidence="2" id="KW-0732">Signal</keyword>
<sequence>MNALTATVKLLIEALAQIAGSLTTATQKLEQTTKSLLSSEESLTSTKELLASKEEELASTKEELASNKESLGSTKKELASTNEDLTLGNQSLTSVKELLVSTEEKLEHTTSALTQSHMNTVNMLKAQVLSRNEDIKMARKAKEESQWDQEEIVCSSVATTMSPLSWRVALWEEQNKEAIAIIKRFESQLKS</sequence>
<accession>A0A4S9E5W0</accession>
<evidence type="ECO:0000256" key="1">
    <source>
        <dbReference type="SAM" id="Coils"/>
    </source>
</evidence>
<dbReference type="AlphaFoldDB" id="A0A4S9E5W0"/>
<evidence type="ECO:0000313" key="3">
    <source>
        <dbReference type="EMBL" id="THX29382.1"/>
    </source>
</evidence>
<name>A0A4S9E5W0_AURPU</name>
<dbReference type="Proteomes" id="UP000308953">
    <property type="component" value="Unassembled WGS sequence"/>
</dbReference>
<keyword evidence="1" id="KW-0175">Coiled coil</keyword>
<evidence type="ECO:0000256" key="2">
    <source>
        <dbReference type="SAM" id="SignalP"/>
    </source>
</evidence>
<protein>
    <submittedName>
        <fullName evidence="3">Uncharacterized protein</fullName>
    </submittedName>
</protein>
<comment type="caution">
    <text evidence="3">The sequence shown here is derived from an EMBL/GenBank/DDBJ whole genome shotgun (WGS) entry which is preliminary data.</text>
</comment>
<evidence type="ECO:0000313" key="4">
    <source>
        <dbReference type="Proteomes" id="UP000308953"/>
    </source>
</evidence>
<dbReference type="EMBL" id="QZAV01000334">
    <property type="protein sequence ID" value="THX29382.1"/>
    <property type="molecule type" value="Genomic_DNA"/>
</dbReference>
<feature type="signal peptide" evidence="2">
    <location>
        <begin position="1"/>
        <end position="21"/>
    </location>
</feature>
<reference evidence="3 4" key="1">
    <citation type="submission" date="2018-10" db="EMBL/GenBank/DDBJ databases">
        <title>Fifty Aureobasidium pullulans genomes reveal a recombining polyextremotolerant generalist.</title>
        <authorList>
            <person name="Gostincar C."/>
            <person name="Turk M."/>
            <person name="Zajc J."/>
            <person name="Gunde-Cimerman N."/>
        </authorList>
    </citation>
    <scope>NUCLEOTIDE SEQUENCE [LARGE SCALE GENOMIC DNA]</scope>
    <source>
        <strain evidence="3 4">EXF-9785</strain>
    </source>
</reference>